<dbReference type="Pfam" id="PF25091">
    <property type="entry name" value="DUF7806"/>
    <property type="match status" value="1"/>
</dbReference>
<protein>
    <recommendedName>
        <fullName evidence="2">DUF7806 domain-containing protein</fullName>
    </recommendedName>
</protein>
<gene>
    <name evidence="3" type="ORF">AQUCO_01400690v1</name>
</gene>
<sequence length="325" mass="37084">MSIELGFTLIQFVMQMEMEIILKKVYNKYHKLKTKKNSEYDQSRRDQEEKFVDYVSTAEEAMEHLRTENHELKAQLIELRDELISTRYSKFEYQKLLNEERQKTKELSKEVERLQNLQQEGLVGNSGKRSTYNMRKRKGNSNNAHVGSSGGTGVVSENISTGSLKKKKRLQGAVDQTYERNQLISPLSSDSDRNSYGGSSSDDNRGLLQENDPMRKPLLSGDMGADFMLQTLVGSLTGLKLSFDKEAERLCLLAVHPSSGYSFSLKLLAKAAEEDAELLYHVFSLGTIERVAFEWMKEDIIFSLSMFPDFLLRISKVLGLHLGRK</sequence>
<name>A0A2G5DXP9_AQUCA</name>
<dbReference type="STRING" id="218851.A0A2G5DXP9"/>
<feature type="region of interest" description="Disordered" evidence="1">
    <location>
        <begin position="118"/>
        <end position="215"/>
    </location>
</feature>
<feature type="compositionally biased region" description="Polar residues" evidence="1">
    <location>
        <begin position="179"/>
        <end position="201"/>
    </location>
</feature>
<evidence type="ECO:0000259" key="2">
    <source>
        <dbReference type="Pfam" id="PF25091"/>
    </source>
</evidence>
<dbReference type="Proteomes" id="UP000230069">
    <property type="component" value="Unassembled WGS sequence"/>
</dbReference>
<organism evidence="3 4">
    <name type="scientific">Aquilegia coerulea</name>
    <name type="common">Rocky mountain columbine</name>
    <dbReference type="NCBI Taxonomy" id="218851"/>
    <lineage>
        <taxon>Eukaryota</taxon>
        <taxon>Viridiplantae</taxon>
        <taxon>Streptophyta</taxon>
        <taxon>Embryophyta</taxon>
        <taxon>Tracheophyta</taxon>
        <taxon>Spermatophyta</taxon>
        <taxon>Magnoliopsida</taxon>
        <taxon>Ranunculales</taxon>
        <taxon>Ranunculaceae</taxon>
        <taxon>Thalictroideae</taxon>
        <taxon>Aquilegia</taxon>
    </lineage>
</organism>
<dbReference type="InParanoid" id="A0A2G5DXP9"/>
<proteinExistence type="predicted"/>
<reference evidence="3 4" key="1">
    <citation type="submission" date="2017-09" db="EMBL/GenBank/DDBJ databases">
        <title>WGS assembly of Aquilegia coerulea Goldsmith.</title>
        <authorList>
            <person name="Hodges S."/>
            <person name="Kramer E."/>
            <person name="Nordborg M."/>
            <person name="Tomkins J."/>
            <person name="Borevitz J."/>
            <person name="Derieg N."/>
            <person name="Yan J."/>
            <person name="Mihaltcheva S."/>
            <person name="Hayes R.D."/>
            <person name="Rokhsar D."/>
        </authorList>
    </citation>
    <scope>NUCLEOTIDE SEQUENCE [LARGE SCALE GENOMIC DNA]</scope>
    <source>
        <strain evidence="4">cv. Goldsmith</strain>
    </source>
</reference>
<dbReference type="FunCoup" id="A0A2G5DXP9">
    <property type="interactions" value="1440"/>
</dbReference>
<dbReference type="PANTHER" id="PTHR35489">
    <property type="entry name" value="TITAN9"/>
    <property type="match status" value="1"/>
</dbReference>
<evidence type="ECO:0000313" key="3">
    <source>
        <dbReference type="EMBL" id="PIA48271.1"/>
    </source>
</evidence>
<dbReference type="InterPro" id="IPR056708">
    <property type="entry name" value="DUF7806"/>
</dbReference>
<dbReference type="AlphaFoldDB" id="A0A2G5DXP9"/>
<evidence type="ECO:0000256" key="1">
    <source>
        <dbReference type="SAM" id="MobiDB-lite"/>
    </source>
</evidence>
<accession>A0A2G5DXP9</accession>
<dbReference type="GO" id="GO:0003006">
    <property type="term" value="P:developmental process involved in reproduction"/>
    <property type="evidence" value="ECO:0007669"/>
    <property type="project" value="TreeGrafter"/>
</dbReference>
<keyword evidence="4" id="KW-1185">Reference proteome</keyword>
<dbReference type="EMBL" id="KZ305031">
    <property type="protein sequence ID" value="PIA48271.1"/>
    <property type="molecule type" value="Genomic_DNA"/>
</dbReference>
<dbReference type="OrthoDB" id="759501at2759"/>
<feature type="domain" description="DUF7806" evidence="2">
    <location>
        <begin position="226"/>
        <end position="318"/>
    </location>
</feature>
<dbReference type="PANTHER" id="PTHR35489:SF2">
    <property type="entry name" value="TITAN9"/>
    <property type="match status" value="1"/>
</dbReference>
<evidence type="ECO:0000313" key="4">
    <source>
        <dbReference type="Proteomes" id="UP000230069"/>
    </source>
</evidence>